<name>A0ABR6EGG6_9ACTN</name>
<organism evidence="5 6">
    <name type="scientific">Streptomyces durbertensis</name>
    <dbReference type="NCBI Taxonomy" id="2448886"/>
    <lineage>
        <taxon>Bacteria</taxon>
        <taxon>Bacillati</taxon>
        <taxon>Actinomycetota</taxon>
        <taxon>Actinomycetes</taxon>
        <taxon>Kitasatosporales</taxon>
        <taxon>Streptomycetaceae</taxon>
        <taxon>Streptomyces</taxon>
    </lineage>
</organism>
<dbReference type="PANTHER" id="PTHR43408:SF2">
    <property type="entry name" value="FMN REDUCTASE (NADPH)"/>
    <property type="match status" value="1"/>
</dbReference>
<keyword evidence="1" id="KW-0285">Flavoprotein</keyword>
<dbReference type="EMBL" id="WMLF01000152">
    <property type="protein sequence ID" value="MBB1244407.1"/>
    <property type="molecule type" value="Genomic_DNA"/>
</dbReference>
<dbReference type="Gene3D" id="3.40.50.360">
    <property type="match status" value="1"/>
</dbReference>
<reference evidence="6" key="1">
    <citation type="journal article" date="2020" name="Syst. Appl. Microbiol.">
        <title>Streptomyces alkaliterrae sp. nov., isolated from an alkaline soil, and emended descriptions of Streptomyces alkaliphilus, Streptomyces calidiresistens and Streptomyces durbertensis.</title>
        <authorList>
            <person name="Swiecimska M."/>
            <person name="Golinska P."/>
            <person name="Nouioui I."/>
            <person name="Wypij M."/>
            <person name="Rai M."/>
            <person name="Sangal V."/>
            <person name="Goodfellow M."/>
        </authorList>
    </citation>
    <scope>NUCLEOTIDE SEQUENCE [LARGE SCALE GENOMIC DNA]</scope>
    <source>
        <strain evidence="6">DSM 104538</strain>
    </source>
</reference>
<evidence type="ECO:0000256" key="3">
    <source>
        <dbReference type="ARBA" id="ARBA00023002"/>
    </source>
</evidence>
<dbReference type="Proteomes" id="UP000766698">
    <property type="component" value="Unassembled WGS sequence"/>
</dbReference>
<gene>
    <name evidence="5" type="ORF">GL263_12670</name>
</gene>
<dbReference type="SUPFAM" id="SSF52218">
    <property type="entry name" value="Flavoproteins"/>
    <property type="match status" value="1"/>
</dbReference>
<keyword evidence="3" id="KW-0560">Oxidoreductase</keyword>
<evidence type="ECO:0000313" key="5">
    <source>
        <dbReference type="EMBL" id="MBB1244407.1"/>
    </source>
</evidence>
<evidence type="ECO:0000256" key="2">
    <source>
        <dbReference type="ARBA" id="ARBA00022643"/>
    </source>
</evidence>
<dbReference type="InterPro" id="IPR029039">
    <property type="entry name" value="Flavoprotein-like_sf"/>
</dbReference>
<protein>
    <submittedName>
        <fullName evidence="5">NAD(P)H-dependent oxidoreductase</fullName>
    </submittedName>
</protein>
<evidence type="ECO:0000256" key="1">
    <source>
        <dbReference type="ARBA" id="ARBA00022630"/>
    </source>
</evidence>
<dbReference type="InterPro" id="IPR005025">
    <property type="entry name" value="FMN_Rdtase-like_dom"/>
</dbReference>
<evidence type="ECO:0000313" key="6">
    <source>
        <dbReference type="Proteomes" id="UP000766698"/>
    </source>
</evidence>
<proteinExistence type="predicted"/>
<sequence>METLVITGSTATASTTARLAGAISRSFEQRAPGVSVTHLDRRLLRLPGLDADAYQHGELALSPDVRELGDRLAAARAVVLITPVQHGSYSGALKNLLDHAARSALRDRPVLLAATGGTLHLGASACDHLRAVARSLGGWTVPTQVIVERAELLTAPLPRLTARIDRAVDEVVLAARMLAPAAA</sequence>
<comment type="caution">
    <text evidence="5">The sequence shown here is derived from an EMBL/GenBank/DDBJ whole genome shotgun (WGS) entry which is preliminary data.</text>
</comment>
<dbReference type="InterPro" id="IPR051814">
    <property type="entry name" value="NAD(P)H-dep_FMN_reductase"/>
</dbReference>
<accession>A0ABR6EGG6</accession>
<evidence type="ECO:0000259" key="4">
    <source>
        <dbReference type="Pfam" id="PF03358"/>
    </source>
</evidence>
<dbReference type="RefSeq" id="WP_182855767.1">
    <property type="nucleotide sequence ID" value="NZ_WMLF01000152.1"/>
</dbReference>
<keyword evidence="6" id="KW-1185">Reference proteome</keyword>
<feature type="domain" description="NADPH-dependent FMN reductase-like" evidence="4">
    <location>
        <begin position="1"/>
        <end position="150"/>
    </location>
</feature>
<dbReference type="PANTHER" id="PTHR43408">
    <property type="entry name" value="FMN REDUCTASE (NADPH)"/>
    <property type="match status" value="1"/>
</dbReference>
<keyword evidence="2" id="KW-0288">FMN</keyword>
<dbReference type="Pfam" id="PF03358">
    <property type="entry name" value="FMN_red"/>
    <property type="match status" value="1"/>
</dbReference>